<feature type="region of interest" description="Disordered" evidence="3">
    <location>
        <begin position="994"/>
        <end position="1060"/>
    </location>
</feature>
<evidence type="ECO:0000256" key="3">
    <source>
        <dbReference type="SAM" id="MobiDB-lite"/>
    </source>
</evidence>
<dbReference type="PROSITE" id="PS51741">
    <property type="entry name" value="F_BAR"/>
    <property type="match status" value="1"/>
</dbReference>
<feature type="region of interest" description="Disordered" evidence="3">
    <location>
        <begin position="797"/>
        <end position="840"/>
    </location>
</feature>
<feature type="domain" description="Rho-GAP" evidence="4">
    <location>
        <begin position="540"/>
        <end position="728"/>
    </location>
</feature>
<dbReference type="FunFam" id="1.20.1270.60:FF:000107">
    <property type="entry name" value="Slit-Robo GAP homolog"/>
    <property type="match status" value="1"/>
</dbReference>
<dbReference type="InterPro" id="IPR027267">
    <property type="entry name" value="AH/BAR_dom_sf"/>
</dbReference>
<dbReference type="SUPFAM" id="SSF48350">
    <property type="entry name" value="GTPase activation domain, GAP"/>
    <property type="match status" value="1"/>
</dbReference>
<dbReference type="SMART" id="SM00055">
    <property type="entry name" value="FCH"/>
    <property type="match status" value="1"/>
</dbReference>
<dbReference type="SUPFAM" id="SSF103657">
    <property type="entry name" value="BAR/IMD domain-like"/>
    <property type="match status" value="1"/>
</dbReference>
<keyword evidence="1 2" id="KW-0175">Coiled coil</keyword>
<feature type="compositionally biased region" description="Polar residues" evidence="3">
    <location>
        <begin position="994"/>
        <end position="1005"/>
    </location>
</feature>
<feature type="compositionally biased region" description="Low complexity" evidence="3">
    <location>
        <begin position="823"/>
        <end position="839"/>
    </location>
</feature>
<proteinExistence type="predicted"/>
<dbReference type="CDD" id="cd07656">
    <property type="entry name" value="F-BAR_srGAP"/>
    <property type="match status" value="1"/>
</dbReference>
<dbReference type="Pfam" id="PF00611">
    <property type="entry name" value="FCH"/>
    <property type="match status" value="1"/>
</dbReference>
<reference evidence="6 7" key="1">
    <citation type="submission" date="2022-04" db="EMBL/GenBank/DDBJ databases">
        <title>Chromosome-level reference genomes for two strains of Caenorhabditis briggsae: an improved platform for comparative genomics.</title>
        <authorList>
            <person name="Stevens L."/>
            <person name="Andersen E."/>
        </authorList>
    </citation>
    <scope>NUCLEOTIDE SEQUENCE [LARGE SCALE GENOMIC DNA]</scope>
    <source>
        <strain evidence="6">VX34</strain>
        <tissue evidence="6">Whole-organism</tissue>
    </source>
</reference>
<dbReference type="SMART" id="SM00324">
    <property type="entry name" value="RhoGAP"/>
    <property type="match status" value="1"/>
</dbReference>
<dbReference type="Proteomes" id="UP000829354">
    <property type="component" value="Chromosome IV"/>
</dbReference>
<evidence type="ECO:0000256" key="2">
    <source>
        <dbReference type="PROSITE-ProRule" id="PRU01077"/>
    </source>
</evidence>
<dbReference type="Gene3D" id="1.10.555.10">
    <property type="entry name" value="Rho GTPase activation protein"/>
    <property type="match status" value="1"/>
</dbReference>
<protein>
    <recommendedName>
        <fullName evidence="8">Protein CBR-SRGP-1</fullName>
    </recommendedName>
</protein>
<dbReference type="Pfam" id="PF00620">
    <property type="entry name" value="RhoGAP"/>
    <property type="match status" value="1"/>
</dbReference>
<evidence type="ECO:0000313" key="7">
    <source>
        <dbReference type="Proteomes" id="UP000829354"/>
    </source>
</evidence>
<dbReference type="PROSITE" id="PS50238">
    <property type="entry name" value="RHOGAP"/>
    <property type="match status" value="1"/>
</dbReference>
<dbReference type="AlphaFoldDB" id="A0AAE9EPS2"/>
<dbReference type="InterPro" id="IPR051627">
    <property type="entry name" value="SLIT-ROBO_RhoGAP"/>
</dbReference>
<evidence type="ECO:0000259" key="4">
    <source>
        <dbReference type="PROSITE" id="PS50238"/>
    </source>
</evidence>
<name>A0AAE9EPS2_CAEBR</name>
<accession>A0AAE9EPS2</accession>
<dbReference type="InterPro" id="IPR031160">
    <property type="entry name" value="F_BAR_dom"/>
</dbReference>
<keyword evidence="7" id="KW-1185">Reference proteome</keyword>
<sequence>MIWNVQRKVDEQNGAAPLQRKPPNVSVCLKSDSIMQRCIGEENEKKKKKRIHFSLSLCFIPMTSRISSEKKFRSKMSDQLKCLGDRTDVQMSSLSELQDYFRKRGEIEIEYASKLEKLSKSIAQKHKSERSRREGWPQHTSSTVWHTLVEQTKEEYKKRQSLGELYGKQITASIEARCEDLAKISKRCREIGSYSHNELNRVLTELQTAMKTYQLCYAEMCGIERKKRSAEEDVKKYEDSNPGKYEGSRRHRALVKHYKRRDEKYEVVRLKCTKARNEYLLCVKAANAALHRFFAQDLSYLIDCMDLGMDFWLRALLEKVIDERKKITQHEMDSLACLSTLRSSVDVKADKQKFFEANHQLFMLPKQFEFRPQLGDDIMEVSAEQSLSADLLQRQLQIEKRLEGLQFEVDEVWKSLEASEKQLLQLYNSQFDCDAGKWRNDLHVTYQYYLKKFEHFLLNGNLMERLEARSTSIGEALAKHGISLKSVSFGSTSERNGSFSIENGAQNHYLLEERRTKVKRIGGIVVKSPDDRPRPKLFGGSLDEYVEATGEEIPLLVQSAIAYLSRYSLRNQGLFRVSGSQSEINRFREAYERGEDLFQYLEDGSDANSAAGVLKLYFRELREPLFPIFMFEQFCDCAKAESPSDFVRRSRELISKLPVSHVLLLRFLFAFLSHLCEFADENMMEPHNLAICFGPTLLPIPEGKDQVFYHNYVNELVRNLIVHADDVFPRDLPGPVYDKYAMQRYMNGNFIEENDLVSDDDEAHEKISLPQSRHMIGSTYESADRILLSSPILSQANTSTPNGISPSNGAGSSTHNDIDYAPVASSRSSNRSKASDSVDMGIRSEMPHRIANELNNIFKNSSLSSDGNNGISVLRHSHIEPSWSDRREHHNLRSMSTDPDEEREYVSPPPPLTSTQYMSVASCSISPAIKNGAEITERRDSREAMYAPMIKQRATTLPANNGSTTEVNVTGVRPVGKSSLRDQLQLIRKENSTDLKPSTSLNGSLKKTDTETTILDARSTDKSTESSRRTSLEDDRGSEAFSQPDIINSSRPRGKSPTLDDILNSLKVATSISP</sequence>
<dbReference type="GO" id="GO:0007165">
    <property type="term" value="P:signal transduction"/>
    <property type="evidence" value="ECO:0007669"/>
    <property type="project" value="InterPro"/>
</dbReference>
<dbReference type="EMBL" id="CP092623">
    <property type="protein sequence ID" value="UMM28704.1"/>
    <property type="molecule type" value="Genomic_DNA"/>
</dbReference>
<feature type="region of interest" description="Disordered" evidence="3">
    <location>
        <begin position="885"/>
        <end position="910"/>
    </location>
</feature>
<dbReference type="PANTHER" id="PTHR14166">
    <property type="entry name" value="SLIT-ROBO RHO GTPASE ACTIVATING PROTEIN"/>
    <property type="match status" value="1"/>
</dbReference>
<dbReference type="InterPro" id="IPR000198">
    <property type="entry name" value="RhoGAP_dom"/>
</dbReference>
<evidence type="ECO:0000259" key="5">
    <source>
        <dbReference type="PROSITE" id="PS51741"/>
    </source>
</evidence>
<evidence type="ECO:0000256" key="1">
    <source>
        <dbReference type="ARBA" id="ARBA00023054"/>
    </source>
</evidence>
<feature type="domain" description="F-BAR" evidence="5">
    <location>
        <begin position="70"/>
        <end position="350"/>
    </location>
</feature>
<dbReference type="Gene3D" id="1.20.1270.60">
    <property type="entry name" value="Arfaptin homology (AH) domain/BAR domain"/>
    <property type="match status" value="1"/>
</dbReference>
<evidence type="ECO:0000313" key="6">
    <source>
        <dbReference type="EMBL" id="UMM28704.1"/>
    </source>
</evidence>
<dbReference type="InterPro" id="IPR008936">
    <property type="entry name" value="Rho_GTPase_activation_prot"/>
</dbReference>
<dbReference type="InterPro" id="IPR001060">
    <property type="entry name" value="FCH_dom"/>
</dbReference>
<feature type="compositionally biased region" description="Basic and acidic residues" evidence="3">
    <location>
        <begin position="1018"/>
        <end position="1038"/>
    </location>
</feature>
<organism evidence="6 7">
    <name type="scientific">Caenorhabditis briggsae</name>
    <dbReference type="NCBI Taxonomy" id="6238"/>
    <lineage>
        <taxon>Eukaryota</taxon>
        <taxon>Metazoa</taxon>
        <taxon>Ecdysozoa</taxon>
        <taxon>Nematoda</taxon>
        <taxon>Chromadorea</taxon>
        <taxon>Rhabditida</taxon>
        <taxon>Rhabditina</taxon>
        <taxon>Rhabditomorpha</taxon>
        <taxon>Rhabditoidea</taxon>
        <taxon>Rhabditidae</taxon>
        <taxon>Peloderinae</taxon>
        <taxon>Caenorhabditis</taxon>
    </lineage>
</organism>
<feature type="compositionally biased region" description="Polar residues" evidence="3">
    <location>
        <begin position="797"/>
        <end position="815"/>
    </location>
</feature>
<evidence type="ECO:0008006" key="8">
    <source>
        <dbReference type="Google" id="ProtNLM"/>
    </source>
</evidence>
<gene>
    <name evidence="6" type="ORF">L5515_011426</name>
</gene>
<dbReference type="FunFam" id="1.10.555.10:FF:000026">
    <property type="entry name" value="Rho GTPase activating protein 4"/>
    <property type="match status" value="1"/>
</dbReference>